<feature type="non-terminal residue" evidence="8">
    <location>
        <position position="304"/>
    </location>
</feature>
<dbReference type="PANTHER" id="PTHR10742">
    <property type="entry name" value="FLAVIN MONOAMINE OXIDASE"/>
    <property type="match status" value="1"/>
</dbReference>
<organism evidence="8 9">
    <name type="scientific">Indicator maculatus</name>
    <name type="common">spotted honeyguide</name>
    <dbReference type="NCBI Taxonomy" id="545262"/>
    <lineage>
        <taxon>Eukaryota</taxon>
        <taxon>Metazoa</taxon>
        <taxon>Chordata</taxon>
        <taxon>Craniata</taxon>
        <taxon>Vertebrata</taxon>
        <taxon>Euteleostomi</taxon>
        <taxon>Archelosauria</taxon>
        <taxon>Archosauria</taxon>
        <taxon>Dinosauria</taxon>
        <taxon>Saurischia</taxon>
        <taxon>Theropoda</taxon>
        <taxon>Coelurosauria</taxon>
        <taxon>Aves</taxon>
        <taxon>Neognathae</taxon>
        <taxon>Neoaves</taxon>
        <taxon>Telluraves</taxon>
        <taxon>Coraciimorphae</taxon>
        <taxon>Piciformes</taxon>
        <taxon>Indicatoridae</taxon>
        <taxon>Indicator</taxon>
    </lineage>
</organism>
<name>A0A7L1G1Q4_9PICI</name>
<gene>
    <name evidence="8" type="primary">Oxla</name>
    <name evidence="8" type="ORF">INDMAC_R02874</name>
</gene>
<dbReference type="InterPro" id="IPR002937">
    <property type="entry name" value="Amino_oxidase"/>
</dbReference>
<dbReference type="Gene3D" id="1.10.405.10">
    <property type="entry name" value="Guanine Nucleotide Dissociation Inhibitor, domain 1"/>
    <property type="match status" value="1"/>
</dbReference>
<dbReference type="SUPFAM" id="SSF54373">
    <property type="entry name" value="FAD-linked reductases, C-terminal domain"/>
    <property type="match status" value="1"/>
</dbReference>
<keyword evidence="9" id="KW-1185">Reference proteome</keyword>
<sequence length="304" mass="34590">SWTFQEYLLKVGNLSSGAVDMIGDILNDDAGFYLSFLSSLWDFDIFSDESFDEITGGFDQLPKAFQDALPGSIRLGCRVKKILTKGHRVQVVYQDTKEAREVILEADYVLVTSTARATRLIEFQPPLSLAKRHALRSVHYASSSKVALACRERFWERDGIRGGQSITDHPSRFIYYPSHTFPGGLGVLLASYTWNDDSEFFTAQREEQILDVIFRDLADIHRQSQEYLRRVCDRHVVQRWELDREAMGAFAAFTPYQFTDYSAALFAQEGRVYFAGEHTAQPHAWIDTALKSALRAASNLHHDS</sequence>
<evidence type="ECO:0000256" key="2">
    <source>
        <dbReference type="ARBA" id="ARBA00004613"/>
    </source>
</evidence>
<dbReference type="AlphaFoldDB" id="A0A7L1G1Q4"/>
<feature type="non-terminal residue" evidence="8">
    <location>
        <position position="1"/>
    </location>
</feature>
<dbReference type="Gene3D" id="1.10.10.1620">
    <property type="match status" value="1"/>
</dbReference>
<dbReference type="Proteomes" id="UP000557230">
    <property type="component" value="Unassembled WGS sequence"/>
</dbReference>
<dbReference type="SUPFAM" id="SSF51905">
    <property type="entry name" value="FAD/NAD(P)-binding domain"/>
    <property type="match status" value="1"/>
</dbReference>
<dbReference type="OrthoDB" id="5046242at2759"/>
<keyword evidence="4" id="KW-0285">Flavoprotein</keyword>
<accession>A0A7L1G1Q4</accession>
<evidence type="ECO:0000259" key="7">
    <source>
        <dbReference type="Pfam" id="PF01593"/>
    </source>
</evidence>
<proteinExistence type="predicted"/>
<keyword evidence="3" id="KW-0964">Secreted</keyword>
<evidence type="ECO:0000256" key="6">
    <source>
        <dbReference type="ARBA" id="ARBA00023157"/>
    </source>
</evidence>
<dbReference type="Pfam" id="PF01593">
    <property type="entry name" value="Amino_oxidase"/>
    <property type="match status" value="1"/>
</dbReference>
<keyword evidence="5" id="KW-0274">FAD</keyword>
<dbReference type="EMBL" id="VXBD01000692">
    <property type="protein sequence ID" value="NXN07029.1"/>
    <property type="molecule type" value="Genomic_DNA"/>
</dbReference>
<comment type="caution">
    <text evidence="8">The sequence shown here is derived from an EMBL/GenBank/DDBJ whole genome shotgun (WGS) entry which is preliminary data.</text>
</comment>
<dbReference type="GO" id="GO:0005576">
    <property type="term" value="C:extracellular region"/>
    <property type="evidence" value="ECO:0007669"/>
    <property type="project" value="UniProtKB-SubCell"/>
</dbReference>
<evidence type="ECO:0000256" key="4">
    <source>
        <dbReference type="ARBA" id="ARBA00022630"/>
    </source>
</evidence>
<evidence type="ECO:0000256" key="1">
    <source>
        <dbReference type="ARBA" id="ARBA00001974"/>
    </source>
</evidence>
<evidence type="ECO:0000313" key="9">
    <source>
        <dbReference type="Proteomes" id="UP000557230"/>
    </source>
</evidence>
<dbReference type="InterPro" id="IPR036188">
    <property type="entry name" value="FAD/NAD-bd_sf"/>
</dbReference>
<dbReference type="Gene3D" id="3.50.50.60">
    <property type="entry name" value="FAD/NAD(P)-binding domain"/>
    <property type="match status" value="1"/>
</dbReference>
<evidence type="ECO:0000256" key="3">
    <source>
        <dbReference type="ARBA" id="ARBA00022525"/>
    </source>
</evidence>
<comment type="cofactor">
    <cofactor evidence="1">
        <name>FAD</name>
        <dbReference type="ChEBI" id="CHEBI:57692"/>
    </cofactor>
</comment>
<dbReference type="PANTHER" id="PTHR10742:SF355">
    <property type="entry name" value="AMINE OXIDASE"/>
    <property type="match status" value="1"/>
</dbReference>
<feature type="domain" description="Amine oxidase" evidence="7">
    <location>
        <begin position="4"/>
        <end position="300"/>
    </location>
</feature>
<dbReference type="GO" id="GO:0001716">
    <property type="term" value="F:L-amino-acid oxidase activity"/>
    <property type="evidence" value="ECO:0007669"/>
    <property type="project" value="UniProtKB-ARBA"/>
</dbReference>
<comment type="subcellular location">
    <subcellularLocation>
        <location evidence="2">Secreted</location>
    </subcellularLocation>
</comment>
<dbReference type="Gene3D" id="3.30.70.2100">
    <property type="match status" value="1"/>
</dbReference>
<dbReference type="InterPro" id="IPR050281">
    <property type="entry name" value="Flavin_monoamine_oxidase"/>
</dbReference>
<dbReference type="GO" id="GO:0009063">
    <property type="term" value="P:amino acid catabolic process"/>
    <property type="evidence" value="ECO:0007669"/>
    <property type="project" value="TreeGrafter"/>
</dbReference>
<protein>
    <submittedName>
        <fullName evidence="8">OXLA oxidase</fullName>
    </submittedName>
</protein>
<keyword evidence="6" id="KW-1015">Disulfide bond</keyword>
<evidence type="ECO:0000313" key="8">
    <source>
        <dbReference type="EMBL" id="NXN07029.1"/>
    </source>
</evidence>
<evidence type="ECO:0000256" key="5">
    <source>
        <dbReference type="ARBA" id="ARBA00022827"/>
    </source>
</evidence>
<reference evidence="8 9" key="1">
    <citation type="submission" date="2019-09" db="EMBL/GenBank/DDBJ databases">
        <title>Bird 10,000 Genomes (B10K) Project - Family phase.</title>
        <authorList>
            <person name="Zhang G."/>
        </authorList>
    </citation>
    <scope>NUCLEOTIDE SEQUENCE [LARGE SCALE GENOMIC DNA]</scope>
    <source>
        <strain evidence="8">B10K-DU-001-78</strain>
        <tissue evidence="8">Muscle</tissue>
    </source>
</reference>